<dbReference type="InterPro" id="IPR043129">
    <property type="entry name" value="ATPase_NBD"/>
</dbReference>
<evidence type="ECO:0000256" key="4">
    <source>
        <dbReference type="ARBA" id="ARBA00022840"/>
    </source>
</evidence>
<proteinExistence type="inferred from homology"/>
<dbReference type="HAMAP" id="MF_00020">
    <property type="entry name" value="Acetate_kinase"/>
    <property type="match status" value="1"/>
</dbReference>
<accession>A0A0C9W6X7</accession>
<dbReference type="GO" id="GO:0008776">
    <property type="term" value="F:acetate kinase activity"/>
    <property type="evidence" value="ECO:0007669"/>
    <property type="project" value="UniProtKB-UniRule"/>
</dbReference>
<dbReference type="GO" id="GO:0006083">
    <property type="term" value="P:acetate metabolic process"/>
    <property type="evidence" value="ECO:0007669"/>
    <property type="project" value="TreeGrafter"/>
</dbReference>
<keyword evidence="1 5" id="KW-0808">Transferase</keyword>
<dbReference type="NCBIfam" id="TIGR00016">
    <property type="entry name" value="ackA"/>
    <property type="match status" value="1"/>
</dbReference>
<dbReference type="PANTHER" id="PTHR21060">
    <property type="entry name" value="ACETATE KINASE"/>
    <property type="match status" value="1"/>
</dbReference>
<evidence type="ECO:0000313" key="7">
    <source>
        <dbReference type="Proteomes" id="UP000053820"/>
    </source>
</evidence>
<evidence type="ECO:0000256" key="1">
    <source>
        <dbReference type="ARBA" id="ARBA00022679"/>
    </source>
</evidence>
<dbReference type="EC" id="2.7.2.1" evidence="5"/>
<dbReference type="PROSITE" id="PS01075">
    <property type="entry name" value="ACETATE_KINASE_1"/>
    <property type="match status" value="1"/>
</dbReference>
<gene>
    <name evidence="6" type="ORF">HYDPIDRAFT_41488</name>
</gene>
<evidence type="ECO:0000313" key="6">
    <source>
        <dbReference type="EMBL" id="KIJ62773.1"/>
    </source>
</evidence>
<feature type="active site" description="Proton donor/acceptor" evidence="5">
    <location>
        <position position="155"/>
    </location>
</feature>
<sequence>MSLILAVNAGSSSLKISLYQRVRQEAKAPSLVLTSSISSILSPPAQFKFIHASTTTAVKHSNTAELPIHDHETAFDHFLDHLKTDTSIDSGEIKHICHRVVHGGDYTDPVSISEETYHHIEKLSDLAPLHNGPALSVIKASIKALPNARSIAFFDSAFHKDLPRHVSTYAIDQGIAKERGLRKYGFHGLSYAFIKRVVAQHLHKDRGALNIIAMHIGSGASVCAIRAGQSIDVSMGLTPLSGLPGATRAGDVDASLIFHYASQSPSLMSHNPSLSKEVHVTQAEDILNSQAGWKALTGTTDFGEITKKADLSAPSSFTQDNPCTLAFHILVDRILHYVGAYHLALRGRVDAIVFAGGVAEQSEELRRAIAEAVNHLGYAAIDERVNKTLDNREGIVINIGKYDGGKRMLVCRTDEQLEMARECSSAEEFWNA</sequence>
<keyword evidence="7" id="KW-1185">Reference proteome</keyword>
<dbReference type="Pfam" id="PF00871">
    <property type="entry name" value="Acetate_kinase"/>
    <property type="match status" value="1"/>
</dbReference>
<dbReference type="HOGENOM" id="CLU_020352_1_0_1"/>
<protein>
    <recommendedName>
        <fullName evidence="5">Probable acetate kinase</fullName>
        <ecNumber evidence="5">2.7.2.1</ecNumber>
    </recommendedName>
    <alternativeName>
        <fullName evidence="5">Acetokinase</fullName>
    </alternativeName>
</protein>
<dbReference type="GO" id="GO:0005524">
    <property type="term" value="F:ATP binding"/>
    <property type="evidence" value="ECO:0007669"/>
    <property type="project" value="UniProtKB-KW"/>
</dbReference>
<name>A0A0C9W6X7_9AGAM</name>
<feature type="site" description="Transition state stabilizer" evidence="5">
    <location>
        <position position="187"/>
    </location>
</feature>
<comment type="catalytic activity">
    <reaction evidence="5">
        <text>acetate + ATP = acetyl phosphate + ADP</text>
        <dbReference type="Rhea" id="RHEA:11352"/>
        <dbReference type="ChEBI" id="CHEBI:22191"/>
        <dbReference type="ChEBI" id="CHEBI:30089"/>
        <dbReference type="ChEBI" id="CHEBI:30616"/>
        <dbReference type="ChEBI" id="CHEBI:456216"/>
        <dbReference type="EC" id="2.7.2.1"/>
    </reaction>
</comment>
<dbReference type="PANTHER" id="PTHR21060:SF15">
    <property type="entry name" value="ACETATE KINASE-RELATED"/>
    <property type="match status" value="1"/>
</dbReference>
<dbReference type="PROSITE" id="PS01076">
    <property type="entry name" value="ACETATE_KINASE_2"/>
    <property type="match status" value="1"/>
</dbReference>
<evidence type="ECO:0000256" key="3">
    <source>
        <dbReference type="ARBA" id="ARBA00022777"/>
    </source>
</evidence>
<dbReference type="UniPathway" id="UPA00340">
    <property type="reaction ID" value="UER00458"/>
</dbReference>
<dbReference type="Gene3D" id="3.30.420.40">
    <property type="match status" value="2"/>
</dbReference>
<evidence type="ECO:0000256" key="5">
    <source>
        <dbReference type="HAMAP-Rule" id="MF_03131"/>
    </source>
</evidence>
<feature type="binding site" evidence="5">
    <location>
        <position position="415"/>
    </location>
    <ligand>
        <name>Mg(2+)</name>
        <dbReference type="ChEBI" id="CHEBI:18420"/>
    </ligand>
</feature>
<dbReference type="GO" id="GO:0006085">
    <property type="term" value="P:acetyl-CoA biosynthetic process"/>
    <property type="evidence" value="ECO:0007669"/>
    <property type="project" value="UniProtKB-UniRule"/>
</dbReference>
<keyword evidence="2 5" id="KW-0547">Nucleotide-binding</keyword>
<dbReference type="EMBL" id="KN839853">
    <property type="protein sequence ID" value="KIJ62773.1"/>
    <property type="molecule type" value="Genomic_DNA"/>
</dbReference>
<dbReference type="Proteomes" id="UP000053820">
    <property type="component" value="Unassembled WGS sequence"/>
</dbReference>
<dbReference type="InterPro" id="IPR000890">
    <property type="entry name" value="Aliphatic_acid_kin_short-chain"/>
</dbReference>
<feature type="binding site" evidence="5">
    <location>
        <position position="15"/>
    </location>
    <ligand>
        <name>ATP</name>
        <dbReference type="ChEBI" id="CHEBI:30616"/>
    </ligand>
</feature>
<keyword evidence="3 5" id="KW-0418">Kinase</keyword>
<dbReference type="PIRSF" id="PIRSF000722">
    <property type="entry name" value="Acetate_prop_kin"/>
    <property type="match status" value="1"/>
</dbReference>
<dbReference type="PRINTS" id="PR00471">
    <property type="entry name" value="ACETATEKNASE"/>
</dbReference>
<feature type="binding site" evidence="5">
    <location>
        <position position="99"/>
    </location>
    <ligand>
        <name>substrate</name>
    </ligand>
</feature>
<dbReference type="SUPFAM" id="SSF53067">
    <property type="entry name" value="Actin-like ATPase domain"/>
    <property type="match status" value="2"/>
</dbReference>
<comment type="cofactor">
    <cofactor evidence="5">
        <name>Mg(2+)</name>
        <dbReference type="ChEBI" id="CHEBI:18420"/>
    </cofactor>
</comment>
<dbReference type="InterPro" id="IPR004372">
    <property type="entry name" value="Ac/propionate_kinase"/>
</dbReference>
<comment type="similarity">
    <text evidence="5">Belongs to the acetokinase family.</text>
</comment>
<feature type="binding site" evidence="5">
    <location>
        <begin position="215"/>
        <end position="219"/>
    </location>
    <ligand>
        <name>ATP</name>
        <dbReference type="ChEBI" id="CHEBI:30616"/>
    </ligand>
</feature>
<dbReference type="InterPro" id="IPR023865">
    <property type="entry name" value="Aliphatic_acid_kinase_CS"/>
</dbReference>
<dbReference type="OrthoDB" id="67445at2759"/>
<comment type="caution">
    <text evidence="5">Lacks conserved residue(s) required for the propagation of feature annotation.</text>
</comment>
<keyword evidence="4 5" id="KW-0067">ATP-binding</keyword>
<comment type="pathway">
    <text evidence="5">Metabolic intermediate biosynthesis; acetyl-CoA biosynthesis; acetyl-CoA from acetate: step 1/2.</text>
</comment>
<organism evidence="6 7">
    <name type="scientific">Hydnomerulius pinastri MD-312</name>
    <dbReference type="NCBI Taxonomy" id="994086"/>
    <lineage>
        <taxon>Eukaryota</taxon>
        <taxon>Fungi</taxon>
        <taxon>Dikarya</taxon>
        <taxon>Basidiomycota</taxon>
        <taxon>Agaricomycotina</taxon>
        <taxon>Agaricomycetes</taxon>
        <taxon>Agaricomycetidae</taxon>
        <taxon>Boletales</taxon>
        <taxon>Boletales incertae sedis</taxon>
        <taxon>Leucogyrophana</taxon>
    </lineage>
</organism>
<evidence type="ECO:0000256" key="2">
    <source>
        <dbReference type="ARBA" id="ARBA00022741"/>
    </source>
</evidence>
<keyword evidence="5" id="KW-0479">Metal-binding</keyword>
<keyword evidence="5" id="KW-0460">Magnesium</keyword>
<feature type="binding site" evidence="5">
    <location>
        <position position="8"/>
    </location>
    <ligand>
        <name>Mg(2+)</name>
        <dbReference type="ChEBI" id="CHEBI:18420"/>
    </ligand>
</feature>
<reference evidence="6 7" key="1">
    <citation type="submission" date="2014-04" db="EMBL/GenBank/DDBJ databases">
        <title>Evolutionary Origins and Diversification of the Mycorrhizal Mutualists.</title>
        <authorList>
            <consortium name="DOE Joint Genome Institute"/>
            <consortium name="Mycorrhizal Genomics Consortium"/>
            <person name="Kohler A."/>
            <person name="Kuo A."/>
            <person name="Nagy L.G."/>
            <person name="Floudas D."/>
            <person name="Copeland A."/>
            <person name="Barry K.W."/>
            <person name="Cichocki N."/>
            <person name="Veneault-Fourrey C."/>
            <person name="LaButti K."/>
            <person name="Lindquist E.A."/>
            <person name="Lipzen A."/>
            <person name="Lundell T."/>
            <person name="Morin E."/>
            <person name="Murat C."/>
            <person name="Riley R."/>
            <person name="Ohm R."/>
            <person name="Sun H."/>
            <person name="Tunlid A."/>
            <person name="Henrissat B."/>
            <person name="Grigoriev I.V."/>
            <person name="Hibbett D.S."/>
            <person name="Martin F."/>
        </authorList>
    </citation>
    <scope>NUCLEOTIDE SEQUENCE [LARGE SCALE GENOMIC DNA]</scope>
    <source>
        <strain evidence="6 7">MD-312</strain>
    </source>
</reference>
<dbReference type="AlphaFoldDB" id="A0A0C9W6X7"/>
<dbReference type="GO" id="GO:0000287">
    <property type="term" value="F:magnesium ion binding"/>
    <property type="evidence" value="ECO:0007669"/>
    <property type="project" value="UniProtKB-UniRule"/>
</dbReference>
<feature type="site" description="Transition state stabilizer" evidence="5">
    <location>
        <position position="248"/>
    </location>
</feature>